<evidence type="ECO:0000313" key="1">
    <source>
        <dbReference type="EMBL" id="MCS3711864.1"/>
    </source>
</evidence>
<organism evidence="1 2">
    <name type="scientific">Salinibacter ruber</name>
    <dbReference type="NCBI Taxonomy" id="146919"/>
    <lineage>
        <taxon>Bacteria</taxon>
        <taxon>Pseudomonadati</taxon>
        <taxon>Rhodothermota</taxon>
        <taxon>Rhodothermia</taxon>
        <taxon>Rhodothermales</taxon>
        <taxon>Salinibacteraceae</taxon>
        <taxon>Salinibacter</taxon>
    </lineage>
</organism>
<dbReference type="EMBL" id="JANUAE010000019">
    <property type="protein sequence ID" value="MCS3711864.1"/>
    <property type="molecule type" value="Genomic_DNA"/>
</dbReference>
<proteinExistence type="predicted"/>
<comment type="caution">
    <text evidence="1">The sequence shown here is derived from an EMBL/GenBank/DDBJ whole genome shotgun (WGS) entry which is preliminary data.</text>
</comment>
<sequence length="90" mass="10336">MKTLEISYPEDILAESGETPEELEQELRFLVAAKLYEMGRITSVHAAEMAGMDRVPFLNELGRHRISVVNYSPEELTREIEEAKQRAQNE</sequence>
<evidence type="ECO:0000313" key="2">
    <source>
        <dbReference type="Proteomes" id="UP001155057"/>
    </source>
</evidence>
<name>A0A9X2Q7X1_9BACT</name>
<accession>A0A9X2Q7X1</accession>
<dbReference type="Proteomes" id="UP001155057">
    <property type="component" value="Unassembled WGS sequence"/>
</dbReference>
<dbReference type="InterPro" id="IPR005368">
    <property type="entry name" value="UPF0175"/>
</dbReference>
<reference evidence="1" key="1">
    <citation type="submission" date="2022-08" db="EMBL/GenBank/DDBJ databases">
        <title>Genomic Encyclopedia of Type Strains, Phase V (KMG-V): Genome sequencing to study the core and pangenomes of soil and plant-associated prokaryotes.</title>
        <authorList>
            <person name="Whitman W."/>
        </authorList>
    </citation>
    <scope>NUCLEOTIDE SEQUENCE</scope>
    <source>
        <strain evidence="1">SP3049</strain>
    </source>
</reference>
<gene>
    <name evidence="1" type="ORF">GGP61_003499</name>
</gene>
<protein>
    <submittedName>
        <fullName evidence="1">HTH domain antitoxin</fullName>
    </submittedName>
</protein>
<dbReference type="AlphaFoldDB" id="A0A9X2Q7X1"/>
<dbReference type="RefSeq" id="WP_259124572.1">
    <property type="nucleotide sequence ID" value="NZ_JANUAE010000019.1"/>
</dbReference>
<dbReference type="Pfam" id="PF03683">
    <property type="entry name" value="UPF0175"/>
    <property type="match status" value="1"/>
</dbReference>